<comment type="subunit">
    <text evidence="3">The complex is composed of two ATP-binding proteins (HrtA), two transmembrane proteins (HrtB) and a solute-binding protein.</text>
</comment>
<sequence>MLNLIWRNIVYRKTLSLLTIISVSLTVALVVILMLAKAGIEEGAAKGYGPFELTVGAKGSESQLVLNSLYHVGTPTGNIPHPILEKLQSNKEVDKAFAMTTGDNYNGYPIVGIEPAYFPVRYGERSLAKGRLYNQLGEVVIGSHVAKMASLKVGDTFKGGHGLVEHHEAEEMEHSDHDAEEEEAHSQFIYTVVGILPTLNSADDRALFTTLDYAWKVHHNEKAEQQEITAILVKPKSLGGTQAIKLEYDKLNNIQAVYTSKVVADVVNMVDRGTELITVVTVLCILLATISIALSLVAAIHEKQKDVGLLRLIGKSASFIWVTLIGEGLLITTIGLVLGVFIGHLGCYLGSNMMFEFSGIHINAFAIEATELYLVAGTIVLGILASVGPAYRVYKVETLQLFRS</sequence>
<dbReference type="Proteomes" id="UP001300012">
    <property type="component" value="Unassembled WGS sequence"/>
</dbReference>
<proteinExistence type="inferred from homology"/>
<evidence type="ECO:0000256" key="1">
    <source>
        <dbReference type="ARBA" id="ARBA00004651"/>
    </source>
</evidence>
<keyword evidence="7 10" id="KW-1133">Transmembrane helix</keyword>
<comment type="similarity">
    <text evidence="2">Belongs to the ABC-4 integral membrane protein family. HrtB subfamily.</text>
</comment>
<evidence type="ECO:0000259" key="12">
    <source>
        <dbReference type="Pfam" id="PF12704"/>
    </source>
</evidence>
<dbReference type="EMBL" id="JANQBD010000032">
    <property type="protein sequence ID" value="MCR8635790.1"/>
    <property type="molecule type" value="Genomic_DNA"/>
</dbReference>
<organism evidence="13 14">
    <name type="scientific">Paenibacillus radicis</name>
    <name type="common">ex Xue et al. 2023</name>
    <dbReference type="NCBI Taxonomy" id="2972489"/>
    <lineage>
        <taxon>Bacteria</taxon>
        <taxon>Bacillati</taxon>
        <taxon>Bacillota</taxon>
        <taxon>Bacilli</taxon>
        <taxon>Bacillales</taxon>
        <taxon>Paenibacillaceae</taxon>
        <taxon>Paenibacillus</taxon>
    </lineage>
</organism>
<evidence type="ECO:0000256" key="4">
    <source>
        <dbReference type="ARBA" id="ARBA00016962"/>
    </source>
</evidence>
<comment type="function">
    <text evidence="9">Part of the ABC transporter complex hrt involved in hemin import. Responsible for the translocation of the substrate across the membrane.</text>
</comment>
<dbReference type="InterPro" id="IPR003838">
    <property type="entry name" value="ABC3_permease_C"/>
</dbReference>
<evidence type="ECO:0000313" key="14">
    <source>
        <dbReference type="Proteomes" id="UP001300012"/>
    </source>
</evidence>
<evidence type="ECO:0000256" key="8">
    <source>
        <dbReference type="ARBA" id="ARBA00023136"/>
    </source>
</evidence>
<keyword evidence="14" id="KW-1185">Reference proteome</keyword>
<evidence type="ECO:0000256" key="6">
    <source>
        <dbReference type="ARBA" id="ARBA00022692"/>
    </source>
</evidence>
<feature type="transmembrane region" description="Helical" evidence="10">
    <location>
        <begin position="372"/>
        <end position="394"/>
    </location>
</feature>
<evidence type="ECO:0000259" key="11">
    <source>
        <dbReference type="Pfam" id="PF02687"/>
    </source>
</evidence>
<evidence type="ECO:0000313" key="13">
    <source>
        <dbReference type="EMBL" id="MCR8635790.1"/>
    </source>
</evidence>
<dbReference type="Pfam" id="PF02687">
    <property type="entry name" value="FtsX"/>
    <property type="match status" value="1"/>
</dbReference>
<keyword evidence="6 10" id="KW-0812">Transmembrane</keyword>
<evidence type="ECO:0000256" key="10">
    <source>
        <dbReference type="SAM" id="Phobius"/>
    </source>
</evidence>
<evidence type="ECO:0000256" key="7">
    <source>
        <dbReference type="ARBA" id="ARBA00022989"/>
    </source>
</evidence>
<comment type="subcellular location">
    <subcellularLocation>
        <location evidence="1">Cell membrane</location>
        <topology evidence="1">Multi-pass membrane protein</topology>
    </subcellularLocation>
</comment>
<evidence type="ECO:0000256" key="2">
    <source>
        <dbReference type="ARBA" id="ARBA00008697"/>
    </source>
</evidence>
<evidence type="ECO:0000256" key="3">
    <source>
        <dbReference type="ARBA" id="ARBA00011131"/>
    </source>
</evidence>
<dbReference type="InterPro" id="IPR051125">
    <property type="entry name" value="ABC-4/HrtB_transporter"/>
</dbReference>
<feature type="transmembrane region" description="Helical" evidence="10">
    <location>
        <begin position="15"/>
        <end position="36"/>
    </location>
</feature>
<keyword evidence="5" id="KW-1003">Cell membrane</keyword>
<dbReference type="PANTHER" id="PTHR43738:SF2">
    <property type="entry name" value="ABC TRANSPORTER PERMEASE"/>
    <property type="match status" value="1"/>
</dbReference>
<feature type="transmembrane region" description="Helical" evidence="10">
    <location>
        <begin position="320"/>
        <end position="351"/>
    </location>
</feature>
<comment type="caution">
    <text evidence="13">The sequence shown here is derived from an EMBL/GenBank/DDBJ whole genome shotgun (WGS) entry which is preliminary data.</text>
</comment>
<name>A0ABT1YUF9_9BACL</name>
<feature type="domain" description="ABC3 transporter permease C-terminal" evidence="11">
    <location>
        <begin position="279"/>
        <end position="397"/>
    </location>
</feature>
<keyword evidence="8 10" id="KW-0472">Membrane</keyword>
<evidence type="ECO:0000256" key="5">
    <source>
        <dbReference type="ARBA" id="ARBA00022475"/>
    </source>
</evidence>
<gene>
    <name evidence="13" type="ORF">NV381_31835</name>
</gene>
<feature type="transmembrane region" description="Helical" evidence="10">
    <location>
        <begin position="276"/>
        <end position="300"/>
    </location>
</feature>
<dbReference type="Pfam" id="PF12704">
    <property type="entry name" value="MacB_PCD"/>
    <property type="match status" value="1"/>
</dbReference>
<reference evidence="13 14" key="1">
    <citation type="submission" date="2022-08" db="EMBL/GenBank/DDBJ databases">
        <title>Paenibacillus endoradicis sp. nov., Paenibacillus radicibacter sp. nov and Paenibacillus pararadicis sp. nov., three cold-adapted plant growth-promoting bacteria isolated from root of Larix gmelinii in Great Khingan.</title>
        <authorList>
            <person name="Xue H."/>
        </authorList>
    </citation>
    <scope>NUCLEOTIDE SEQUENCE [LARGE SCALE GENOMIC DNA]</scope>
    <source>
        <strain evidence="13 14">N5-1-1-5</strain>
    </source>
</reference>
<dbReference type="PANTHER" id="PTHR43738">
    <property type="entry name" value="ABC TRANSPORTER, MEMBRANE PROTEIN"/>
    <property type="match status" value="1"/>
</dbReference>
<feature type="domain" description="MacB-like periplasmic core" evidence="12">
    <location>
        <begin position="16"/>
        <end position="237"/>
    </location>
</feature>
<accession>A0ABT1YUF9</accession>
<evidence type="ECO:0000256" key="9">
    <source>
        <dbReference type="ARBA" id="ARBA00024973"/>
    </source>
</evidence>
<protein>
    <recommendedName>
        <fullName evidence="4">Putative hemin transport system permease protein HrtB</fullName>
    </recommendedName>
</protein>
<dbReference type="InterPro" id="IPR025857">
    <property type="entry name" value="MacB_PCD"/>
</dbReference>